<reference evidence="2 3" key="1">
    <citation type="submission" date="2023-03" db="EMBL/GenBank/DDBJ databases">
        <title>WGS of Gossypium arboreum.</title>
        <authorList>
            <person name="Yu D."/>
        </authorList>
    </citation>
    <scope>NUCLEOTIDE SEQUENCE [LARGE SCALE GENOMIC DNA]</scope>
    <source>
        <tissue evidence="2">Leaf</tissue>
    </source>
</reference>
<protein>
    <submittedName>
        <fullName evidence="2">Uncharacterized protein</fullName>
    </submittedName>
</protein>
<evidence type="ECO:0000313" key="3">
    <source>
        <dbReference type="Proteomes" id="UP001358586"/>
    </source>
</evidence>
<dbReference type="EMBL" id="JARKNE010000004">
    <property type="protein sequence ID" value="KAK5837197.1"/>
    <property type="molecule type" value="Genomic_DNA"/>
</dbReference>
<evidence type="ECO:0000313" key="2">
    <source>
        <dbReference type="EMBL" id="KAK5837197.1"/>
    </source>
</evidence>
<keyword evidence="3" id="KW-1185">Reference proteome</keyword>
<comment type="similarity">
    <text evidence="1">Belongs to the universal ribosomal protein uS9 family.</text>
</comment>
<dbReference type="Proteomes" id="UP001358586">
    <property type="component" value="Chromosome 4"/>
</dbReference>
<proteinExistence type="inferred from homology"/>
<evidence type="ECO:0000256" key="1">
    <source>
        <dbReference type="ARBA" id="ARBA00005251"/>
    </source>
</evidence>
<dbReference type="InterPro" id="IPR000754">
    <property type="entry name" value="Ribosomal_uS9"/>
</dbReference>
<organism evidence="2 3">
    <name type="scientific">Gossypium arboreum</name>
    <name type="common">Tree cotton</name>
    <name type="synonym">Gossypium nanking</name>
    <dbReference type="NCBI Taxonomy" id="29729"/>
    <lineage>
        <taxon>Eukaryota</taxon>
        <taxon>Viridiplantae</taxon>
        <taxon>Streptophyta</taxon>
        <taxon>Embryophyta</taxon>
        <taxon>Tracheophyta</taxon>
        <taxon>Spermatophyta</taxon>
        <taxon>Magnoliopsida</taxon>
        <taxon>eudicotyledons</taxon>
        <taxon>Gunneridae</taxon>
        <taxon>Pentapetalae</taxon>
        <taxon>rosids</taxon>
        <taxon>malvids</taxon>
        <taxon>Malvales</taxon>
        <taxon>Malvaceae</taxon>
        <taxon>Malvoideae</taxon>
        <taxon>Gossypium</taxon>
    </lineage>
</organism>
<dbReference type="PANTHER" id="PTHR21569">
    <property type="entry name" value="RIBOSOMAL PROTEIN S9"/>
    <property type="match status" value="1"/>
</dbReference>
<comment type="caution">
    <text evidence="2">The sequence shown here is derived from an EMBL/GenBank/DDBJ whole genome shotgun (WGS) entry which is preliminary data.</text>
</comment>
<gene>
    <name evidence="2" type="ORF">PVK06_013007</name>
</gene>
<accession>A0ABR0QDU0</accession>
<dbReference type="InterPro" id="IPR014721">
    <property type="entry name" value="Ribsml_uS5_D2-typ_fold_subgr"/>
</dbReference>
<name>A0ABR0QDU0_GOSAR</name>
<dbReference type="PANTHER" id="PTHR21569:SF16">
    <property type="entry name" value="RIBOSOMAL PROTEIN S16"/>
    <property type="match status" value="1"/>
</dbReference>
<dbReference type="Gene3D" id="3.30.230.10">
    <property type="match status" value="1"/>
</dbReference>
<sequence length="102" mass="11956">MVKRALIESVQCFNRKTTTAIKLILLLDRHRFVDVDMRIRIKSKGYSSQIYAFYQKYVDEQSKKEINDILVRCNKTLLVVGLRRCESRKFGKRGVSVMGLKL</sequence>